<dbReference type="EMBL" id="MK864265">
    <property type="protein sequence ID" value="QDB74755.1"/>
    <property type="molecule type" value="Genomic_DNA"/>
</dbReference>
<gene>
    <name evidence="2" type="primary">79</name>
    <name evidence="2" type="ORF">SEA_BARB_79</name>
</gene>
<reference evidence="2 3" key="1">
    <citation type="submission" date="2019-04" db="EMBL/GenBank/DDBJ databases">
        <authorList>
            <person name="Weller M."/>
            <person name="Delesalle V.A."/>
            <person name="Garlena R.A."/>
            <person name="Russell D.A."/>
            <person name="Pope W.H."/>
            <person name="Jacobs-Sera D."/>
            <person name="Hatfull G.F."/>
        </authorList>
    </citation>
    <scope>NUCLEOTIDE SEQUENCE [LARGE SCALE GENOMIC DNA]</scope>
</reference>
<sequence>MTHPTPRNHAEKPSTPPTGPSGVSHQPADSSPPTPINLTEEVARMTAIVEQNLRVLLDTFGITYTESPPAPAPAPHHLDAMREAWGEGYYDGRMDGRNDDRHIDGYDDSVTTVNPYGKLLDDRREFVRKQVNNGYGAQLDENDDDVLGDDNAEWFDALLDAHDEWLALQRNPGGREYGVDNVRAEQAETRVAELDSALRSVLDAVNNLDTGYNAVKINGVRIALARAGYGTHPDTGEKR</sequence>
<keyword evidence="3" id="KW-1185">Reference proteome</keyword>
<dbReference type="RefSeq" id="YP_010102232.1">
    <property type="nucleotide sequence ID" value="NC_055797.1"/>
</dbReference>
<dbReference type="Proteomes" id="UP000317734">
    <property type="component" value="Segment"/>
</dbReference>
<evidence type="ECO:0000313" key="3">
    <source>
        <dbReference type="Proteomes" id="UP000317734"/>
    </source>
</evidence>
<dbReference type="GeneID" id="65120030"/>
<accession>A0A4Y5U072</accession>
<proteinExistence type="predicted"/>
<organism evidence="2 3">
    <name type="scientific">Gordonia phage Barb</name>
    <dbReference type="NCBI Taxonomy" id="2588128"/>
    <lineage>
        <taxon>Viruses</taxon>
        <taxon>Duplodnaviria</taxon>
        <taxon>Heunggongvirae</taxon>
        <taxon>Uroviricota</taxon>
        <taxon>Caudoviricetes</taxon>
        <taxon>Stackebrandtviridae</taxon>
        <taxon>Frickvirinae</taxon>
        <taxon>Wizardvirus</taxon>
        <taxon>Wizardvirus barb</taxon>
    </lineage>
</organism>
<protein>
    <submittedName>
        <fullName evidence="2">Uncharacterized protein</fullName>
    </submittedName>
</protein>
<name>A0A4Y5U072_9CAUD</name>
<evidence type="ECO:0000313" key="2">
    <source>
        <dbReference type="EMBL" id="QDB74755.1"/>
    </source>
</evidence>
<dbReference type="KEGG" id="vg:65120030"/>
<feature type="region of interest" description="Disordered" evidence="1">
    <location>
        <begin position="1"/>
        <end position="36"/>
    </location>
</feature>
<evidence type="ECO:0000256" key="1">
    <source>
        <dbReference type="SAM" id="MobiDB-lite"/>
    </source>
</evidence>